<evidence type="ECO:0000256" key="10">
    <source>
        <dbReference type="SAM" id="MobiDB-lite"/>
    </source>
</evidence>
<dbReference type="GO" id="GO:0005793">
    <property type="term" value="C:endoplasmic reticulum-Golgi intermediate compartment"/>
    <property type="evidence" value="ECO:0007669"/>
    <property type="project" value="UniProtKB-UniRule"/>
</dbReference>
<dbReference type="InterPro" id="IPR005578">
    <property type="entry name" value="Yif1_fam"/>
</dbReference>
<keyword evidence="4 9" id="KW-0256">Endoplasmic reticulum</keyword>
<feature type="region of interest" description="Disordered" evidence="10">
    <location>
        <begin position="1"/>
        <end position="25"/>
    </location>
</feature>
<comment type="caution">
    <text evidence="11">The sequence shown here is derived from an EMBL/GenBank/DDBJ whole genome shotgun (WGS) entry which is preliminary data.</text>
</comment>
<dbReference type="GO" id="GO:0006888">
    <property type="term" value="P:endoplasmic reticulum to Golgi vesicle-mediated transport"/>
    <property type="evidence" value="ECO:0007669"/>
    <property type="project" value="UniProtKB-UniRule"/>
</dbReference>
<name>A0A9D4SL91_DERFA</name>
<keyword evidence="2 9" id="KW-0813">Transport</keyword>
<feature type="transmembrane region" description="Helical" evidence="9">
    <location>
        <begin position="205"/>
        <end position="224"/>
    </location>
</feature>
<dbReference type="GO" id="GO:0015031">
    <property type="term" value="P:protein transport"/>
    <property type="evidence" value="ECO:0007669"/>
    <property type="project" value="UniProtKB-KW"/>
</dbReference>
<feature type="transmembrane region" description="Helical" evidence="9">
    <location>
        <begin position="337"/>
        <end position="356"/>
    </location>
</feature>
<comment type="subcellular location">
    <subcellularLocation>
        <location evidence="9">Endoplasmic reticulum membrane</location>
        <topology evidence="9">Multi-pass membrane protein</topology>
    </subcellularLocation>
    <subcellularLocation>
        <location evidence="9">Golgi apparatus membrane</location>
        <topology evidence="9">Multi-pass membrane protein</topology>
    </subcellularLocation>
</comment>
<dbReference type="GO" id="GO:0005789">
    <property type="term" value="C:endoplasmic reticulum membrane"/>
    <property type="evidence" value="ECO:0007669"/>
    <property type="project" value="UniProtKB-SubCell"/>
</dbReference>
<feature type="transmembrane region" description="Helical" evidence="9">
    <location>
        <begin position="296"/>
        <end position="316"/>
    </location>
</feature>
<evidence type="ECO:0000256" key="6">
    <source>
        <dbReference type="ARBA" id="ARBA00022989"/>
    </source>
</evidence>
<evidence type="ECO:0000256" key="3">
    <source>
        <dbReference type="ARBA" id="ARBA00022692"/>
    </source>
</evidence>
<feature type="transmembrane region" description="Helical" evidence="9">
    <location>
        <begin position="267"/>
        <end position="290"/>
    </location>
</feature>
<dbReference type="EMBL" id="SDOV01000001">
    <property type="protein sequence ID" value="KAH7646043.1"/>
    <property type="molecule type" value="Genomic_DNA"/>
</dbReference>
<keyword evidence="8 9" id="KW-0472">Membrane</keyword>
<gene>
    <name evidence="11" type="ORF">HUG17_1581</name>
</gene>
<accession>A0A9D4SL91</accession>
<proteinExistence type="inferred from homology"/>
<feature type="region of interest" description="Disordered" evidence="10">
    <location>
        <begin position="41"/>
        <end position="60"/>
    </location>
</feature>
<keyword evidence="5 9" id="KW-0653">Protein transport</keyword>
<reference evidence="11" key="2">
    <citation type="journal article" date="2021" name="World Allergy Organ. J.">
        <title>Chromosome-level assembly of Dermatophagoides farinae genome and transcriptome reveals two novel allergens Der f 37 and Der f 39.</title>
        <authorList>
            <person name="Chen J."/>
            <person name="Cai Z."/>
            <person name="Fan D."/>
            <person name="Hu J."/>
            <person name="Hou Y."/>
            <person name="He Y."/>
            <person name="Zhang Z."/>
            <person name="Zhao Z."/>
            <person name="Gao P."/>
            <person name="Hu W."/>
            <person name="Sun J."/>
            <person name="Li J."/>
            <person name="Ji K."/>
        </authorList>
    </citation>
    <scope>NUCLEOTIDE SEQUENCE</scope>
    <source>
        <strain evidence="11">JKM2019</strain>
    </source>
</reference>
<comment type="similarity">
    <text evidence="1 9">Belongs to the YIF1 family.</text>
</comment>
<keyword evidence="3 9" id="KW-0812">Transmembrane</keyword>
<feature type="compositionally biased region" description="Polar residues" evidence="10">
    <location>
        <begin position="14"/>
        <end position="25"/>
    </location>
</feature>
<organism evidence="11">
    <name type="scientific">Dermatophagoides farinae</name>
    <name type="common">American house dust mite</name>
    <dbReference type="NCBI Taxonomy" id="6954"/>
    <lineage>
        <taxon>Eukaryota</taxon>
        <taxon>Metazoa</taxon>
        <taxon>Ecdysozoa</taxon>
        <taxon>Arthropoda</taxon>
        <taxon>Chelicerata</taxon>
        <taxon>Arachnida</taxon>
        <taxon>Acari</taxon>
        <taxon>Acariformes</taxon>
        <taxon>Sarcoptiformes</taxon>
        <taxon>Astigmata</taxon>
        <taxon>Psoroptidia</taxon>
        <taxon>Analgoidea</taxon>
        <taxon>Pyroglyphidae</taxon>
        <taxon>Dermatophagoidinae</taxon>
        <taxon>Dermatophagoides</taxon>
    </lineage>
</organism>
<dbReference type="PANTHER" id="PTHR14083">
    <property type="entry name" value="YIP1 INTERACTING FACTOR HOMOLOG YIF1 PROTEIN"/>
    <property type="match status" value="1"/>
</dbReference>
<feature type="transmembrane region" description="Helical" evidence="9">
    <location>
        <begin position="236"/>
        <end position="255"/>
    </location>
</feature>
<evidence type="ECO:0000256" key="2">
    <source>
        <dbReference type="ARBA" id="ARBA00022448"/>
    </source>
</evidence>
<evidence type="ECO:0000256" key="4">
    <source>
        <dbReference type="ARBA" id="ARBA00022824"/>
    </source>
</evidence>
<keyword evidence="7 9" id="KW-0333">Golgi apparatus</keyword>
<dbReference type="AlphaFoldDB" id="A0A9D4SL91"/>
<evidence type="ECO:0000256" key="8">
    <source>
        <dbReference type="ARBA" id="ARBA00023136"/>
    </source>
</evidence>
<feature type="region of interest" description="Disordered" evidence="10">
    <location>
        <begin position="79"/>
        <end position="105"/>
    </location>
</feature>
<evidence type="ECO:0000256" key="9">
    <source>
        <dbReference type="RuleBase" id="RU368073"/>
    </source>
</evidence>
<evidence type="ECO:0000256" key="7">
    <source>
        <dbReference type="ARBA" id="ARBA00023034"/>
    </source>
</evidence>
<evidence type="ECO:0000313" key="11">
    <source>
        <dbReference type="EMBL" id="KAH7646043.1"/>
    </source>
</evidence>
<dbReference type="GO" id="GO:0030134">
    <property type="term" value="C:COPII-coated ER to Golgi transport vesicle"/>
    <property type="evidence" value="ECO:0007669"/>
    <property type="project" value="TreeGrafter"/>
</dbReference>
<dbReference type="Pfam" id="PF03878">
    <property type="entry name" value="YIF1"/>
    <property type="match status" value="1"/>
</dbReference>
<comment type="function">
    <text evidence="9">Has a role in transport between endoplasmic reticulum and Golgi.</text>
</comment>
<keyword evidence="6 9" id="KW-1133">Transmembrane helix</keyword>
<evidence type="ECO:0000256" key="1">
    <source>
        <dbReference type="ARBA" id="ARBA00009727"/>
    </source>
</evidence>
<protein>
    <recommendedName>
        <fullName evidence="9">Protein YIF1</fullName>
    </recommendedName>
</protein>
<dbReference type="Proteomes" id="UP000828236">
    <property type="component" value="Unassembled WGS sequence"/>
</dbReference>
<dbReference type="PANTHER" id="PTHR14083:SF0">
    <property type="entry name" value="YIP1D-INTERACTING FACTOR 1, ISOFORM C"/>
    <property type="match status" value="1"/>
</dbReference>
<dbReference type="GO" id="GO:0000139">
    <property type="term" value="C:Golgi membrane"/>
    <property type="evidence" value="ECO:0007669"/>
    <property type="project" value="UniProtKB-SubCell"/>
</dbReference>
<evidence type="ECO:0000256" key="5">
    <source>
        <dbReference type="ARBA" id="ARBA00022927"/>
    </source>
</evidence>
<feature type="compositionally biased region" description="Low complexity" evidence="10">
    <location>
        <begin position="84"/>
        <end position="105"/>
    </location>
</feature>
<reference evidence="11" key="1">
    <citation type="submission" date="2020-06" db="EMBL/GenBank/DDBJ databases">
        <authorList>
            <person name="Ji K."/>
            <person name="Li J."/>
        </authorList>
    </citation>
    <scope>NUCLEOTIDE SEQUENCE</scope>
    <source>
        <strain evidence="11">JKM2019</strain>
        <tissue evidence="11">Whole body</tissue>
    </source>
</reference>
<sequence>MDLNRPGPSRRHISSGTDNVSSTPMFTESYFTVDSDNFDQTAAKTSSSSPPVPPSTQGFNNYNQMNSFFNQNDNYGISSPTPPVSCSSSWQQPPSMPPMSGFSSGQIPQQQFHQPMFPNQQFLMAAGQQLLSNPMTAAAIDAYSQSLVDKSKGWMGNIKQYFAVDTNYAMKKLLLIFAPFLHKDWSIRYNSEIVAPRDEPNLPDLYIPSMAFITYILVSGYILGLRNQFAPEQLGIYASSALAWLLLEVFLIMIAKYVMNLSSALGFFHMVAFGGYKFVCIDTLLLAAIMFGRNGYLILFMYCTVSLGYFLIRALSTNLQQSQQSSYQHQYGDNPRTAYYLVIFIALLQPFIMYFLTSSLSTTIHDPSGSTIPSKPIE</sequence>